<evidence type="ECO:0000313" key="2">
    <source>
        <dbReference type="Proteomes" id="UP000254621"/>
    </source>
</evidence>
<reference evidence="1 2" key="1">
    <citation type="submission" date="2018-06" db="EMBL/GenBank/DDBJ databases">
        <authorList>
            <consortium name="Pathogen Informatics"/>
            <person name="Doyle S."/>
        </authorList>
    </citation>
    <scope>NUCLEOTIDE SEQUENCE [LARGE SCALE GENOMIC DNA]</scope>
    <source>
        <strain evidence="1 2">NCTC13645</strain>
    </source>
</reference>
<dbReference type="AlphaFoldDB" id="A0A380P7F4"/>
<name>A0A380P7F4_WEIVI</name>
<dbReference type="EMBL" id="UHIV01000005">
    <property type="protein sequence ID" value="SUP61025.1"/>
    <property type="molecule type" value="Genomic_DNA"/>
</dbReference>
<gene>
    <name evidence="1" type="ORF">NCTC13645_02148</name>
</gene>
<proteinExistence type="predicted"/>
<organism evidence="1 2">
    <name type="scientific">Weissella viridescens</name>
    <name type="common">Lactobacillus viridescens</name>
    <dbReference type="NCBI Taxonomy" id="1629"/>
    <lineage>
        <taxon>Bacteria</taxon>
        <taxon>Bacillati</taxon>
        <taxon>Bacillota</taxon>
        <taxon>Bacilli</taxon>
        <taxon>Lactobacillales</taxon>
        <taxon>Lactobacillaceae</taxon>
        <taxon>Weissella</taxon>
    </lineage>
</organism>
<dbReference type="Proteomes" id="UP000254621">
    <property type="component" value="Unassembled WGS sequence"/>
</dbReference>
<accession>A0A380P7F4</accession>
<evidence type="ECO:0000313" key="1">
    <source>
        <dbReference type="EMBL" id="SUP61025.1"/>
    </source>
</evidence>
<protein>
    <submittedName>
        <fullName evidence="1">Uncharacterized protein</fullName>
    </submittedName>
</protein>
<sequence length="60" mass="7010">MDKPELLYEFGKRGALAQVTASSYVGVLVKKYKHLHKTLLIMDWPNSWLQMLTTWKTEIT</sequence>